<dbReference type="Proteomes" id="UP001056716">
    <property type="component" value="Chromosome"/>
</dbReference>
<reference evidence="1" key="1">
    <citation type="submission" date="2022-06" db="EMBL/GenBank/DDBJ databases">
        <title>Isolation, identification and characterization of iprodione-degrading strains in Lhasa, Tibet.</title>
        <authorList>
            <person name="Pan H."/>
        </authorList>
    </citation>
    <scope>NUCLEOTIDE SEQUENCE</scope>
    <source>
        <strain evidence="1">Y-23</strain>
    </source>
</reference>
<protein>
    <submittedName>
        <fullName evidence="1">Uncharacterized protein</fullName>
    </submittedName>
</protein>
<dbReference type="RefSeq" id="WP_252218880.1">
    <property type="nucleotide sequence ID" value="NZ_CP098732.1"/>
</dbReference>
<proteinExistence type="predicted"/>
<gene>
    <name evidence="1" type="ORF">M5E07_09855</name>
</gene>
<keyword evidence="2" id="KW-1185">Reference proteome</keyword>
<dbReference type="AlphaFoldDB" id="A0AAE9LP99"/>
<name>A0AAE9LP99_9GAMM</name>
<evidence type="ECO:0000313" key="1">
    <source>
        <dbReference type="EMBL" id="USE82122.1"/>
    </source>
</evidence>
<evidence type="ECO:0000313" key="2">
    <source>
        <dbReference type="Proteomes" id="UP001056716"/>
    </source>
</evidence>
<organism evidence="1 2">
    <name type="scientific">Acinetobacter tibetensis</name>
    <dbReference type="NCBI Taxonomy" id="2943497"/>
    <lineage>
        <taxon>Bacteria</taxon>
        <taxon>Pseudomonadati</taxon>
        <taxon>Pseudomonadota</taxon>
        <taxon>Gammaproteobacteria</taxon>
        <taxon>Moraxellales</taxon>
        <taxon>Moraxellaceae</taxon>
        <taxon>Acinetobacter</taxon>
    </lineage>
</organism>
<dbReference type="EMBL" id="CP098732">
    <property type="protein sequence ID" value="USE82122.1"/>
    <property type="molecule type" value="Genomic_DNA"/>
</dbReference>
<dbReference type="KEGG" id="atz:M5E07_09855"/>
<sequence>MTKEQTTVNNNADKLADDPTKVTTKLGVSYANNFDFNDDNYSFSGSYTLGQARKLNVQTNCDAREWKIGDSWLFPVGIVNFNFGKSEYTNGVN</sequence>
<accession>A0AAE9LP99</accession>